<accession>A0ABW2UU66</accession>
<feature type="transmembrane region" description="Helical" evidence="1">
    <location>
        <begin position="12"/>
        <end position="29"/>
    </location>
</feature>
<comment type="caution">
    <text evidence="2">The sequence shown here is derived from an EMBL/GenBank/DDBJ whole genome shotgun (WGS) entry which is preliminary data.</text>
</comment>
<evidence type="ECO:0000313" key="3">
    <source>
        <dbReference type="Proteomes" id="UP001596620"/>
    </source>
</evidence>
<proteinExistence type="predicted"/>
<dbReference type="Proteomes" id="UP001596620">
    <property type="component" value="Unassembled WGS sequence"/>
</dbReference>
<sequence length="143" mass="16071">MNTFWKINGISVLYALVIFIPIELFLNALRIQRLMEWELTVTGVVIGITALTLVVLISALIIVLTKKWLKHRKSSFWSVLLWLPYFVLLVFIYISLFPPIINPADQGGPGDGMIVLVLLLIYPIFIVLLNALSAFAGRGSVMK</sequence>
<dbReference type="RefSeq" id="WP_382359164.1">
    <property type="nucleotide sequence ID" value="NZ_JBHTGR010000027.1"/>
</dbReference>
<organism evidence="2 3">
    <name type="scientific">Lentibacillus kimchii</name>
    <dbReference type="NCBI Taxonomy" id="1542911"/>
    <lineage>
        <taxon>Bacteria</taxon>
        <taxon>Bacillati</taxon>
        <taxon>Bacillota</taxon>
        <taxon>Bacilli</taxon>
        <taxon>Bacillales</taxon>
        <taxon>Bacillaceae</taxon>
        <taxon>Lentibacillus</taxon>
    </lineage>
</organism>
<dbReference type="EMBL" id="JBHTGR010000027">
    <property type="protein sequence ID" value="MFC7747462.1"/>
    <property type="molecule type" value="Genomic_DNA"/>
</dbReference>
<reference evidence="3" key="1">
    <citation type="journal article" date="2019" name="Int. J. Syst. Evol. Microbiol.">
        <title>The Global Catalogue of Microorganisms (GCM) 10K type strain sequencing project: providing services to taxonomists for standard genome sequencing and annotation.</title>
        <authorList>
            <consortium name="The Broad Institute Genomics Platform"/>
            <consortium name="The Broad Institute Genome Sequencing Center for Infectious Disease"/>
            <person name="Wu L."/>
            <person name="Ma J."/>
        </authorList>
    </citation>
    <scope>NUCLEOTIDE SEQUENCE [LARGE SCALE GENOMIC DNA]</scope>
    <source>
        <strain evidence="3">JCM 30234</strain>
    </source>
</reference>
<keyword evidence="1" id="KW-0812">Transmembrane</keyword>
<feature type="transmembrane region" description="Helical" evidence="1">
    <location>
        <begin position="113"/>
        <end position="136"/>
    </location>
</feature>
<keyword evidence="3" id="KW-1185">Reference proteome</keyword>
<evidence type="ECO:0000256" key="1">
    <source>
        <dbReference type="SAM" id="Phobius"/>
    </source>
</evidence>
<protein>
    <recommendedName>
        <fullName evidence="4">DUF805 domain-containing protein</fullName>
    </recommendedName>
</protein>
<feature type="transmembrane region" description="Helical" evidence="1">
    <location>
        <begin position="76"/>
        <end position="101"/>
    </location>
</feature>
<name>A0ABW2UU66_9BACI</name>
<keyword evidence="1" id="KW-0472">Membrane</keyword>
<keyword evidence="1" id="KW-1133">Transmembrane helix</keyword>
<evidence type="ECO:0000313" key="2">
    <source>
        <dbReference type="EMBL" id="MFC7747462.1"/>
    </source>
</evidence>
<evidence type="ECO:0008006" key="4">
    <source>
        <dbReference type="Google" id="ProtNLM"/>
    </source>
</evidence>
<gene>
    <name evidence="2" type="ORF">ACFQU8_09495</name>
</gene>
<feature type="transmembrane region" description="Helical" evidence="1">
    <location>
        <begin position="41"/>
        <end position="64"/>
    </location>
</feature>